<organism evidence="4 5">
    <name type="scientific">Flagellimonas lutaonensis</name>
    <dbReference type="NCBI Taxonomy" id="516051"/>
    <lineage>
        <taxon>Bacteria</taxon>
        <taxon>Pseudomonadati</taxon>
        <taxon>Bacteroidota</taxon>
        <taxon>Flavobacteriia</taxon>
        <taxon>Flavobacteriales</taxon>
        <taxon>Flavobacteriaceae</taxon>
        <taxon>Flagellimonas</taxon>
    </lineage>
</organism>
<keyword evidence="5" id="KW-1185">Reference proteome</keyword>
<dbReference type="HOGENOM" id="CLU_081811_1_2_10"/>
<dbReference type="InterPro" id="IPR011004">
    <property type="entry name" value="Trimer_LpxA-like_sf"/>
</dbReference>
<dbReference type="Gene3D" id="2.160.10.10">
    <property type="entry name" value="Hexapeptide repeat proteins"/>
    <property type="match status" value="1"/>
</dbReference>
<feature type="domain" description="PglD N-terminal" evidence="3">
    <location>
        <begin position="4"/>
        <end position="85"/>
    </location>
</feature>
<dbReference type="RefSeq" id="WP_045802647.1">
    <property type="nucleotide sequence ID" value="NZ_CP011071.1"/>
</dbReference>
<dbReference type="OrthoDB" id="708224at2"/>
<dbReference type="PANTHER" id="PTHR43300:SF7">
    <property type="entry name" value="UDP-N-ACETYLBACILLOSAMINE N-ACETYLTRANSFERASE"/>
    <property type="match status" value="1"/>
</dbReference>
<evidence type="ECO:0000256" key="2">
    <source>
        <dbReference type="PIRSR" id="PIRSR620019-1"/>
    </source>
</evidence>
<comment type="similarity">
    <text evidence="1">Belongs to the transferase hexapeptide repeat family.</text>
</comment>
<protein>
    <recommendedName>
        <fullName evidence="3">PglD N-terminal domain-containing protein</fullName>
    </recommendedName>
</protein>
<dbReference type="InterPro" id="IPR001451">
    <property type="entry name" value="Hexapep"/>
</dbReference>
<gene>
    <name evidence="4" type="ORF">VC82_2493</name>
</gene>
<name>A0A0D5YW44_9FLAO</name>
<reference evidence="4 5" key="1">
    <citation type="submission" date="2015-03" db="EMBL/GenBank/DDBJ databases">
        <title>Complete genome sequence of Muricauda lutaonensis CC-HSB-11T, isolated from a coastal hot spring.</title>
        <authorList>
            <person name="Kim K.M."/>
        </authorList>
    </citation>
    <scope>NUCLEOTIDE SEQUENCE [LARGE SCALE GENOMIC DNA]</scope>
    <source>
        <strain evidence="4 5">CC-HSB-11</strain>
    </source>
</reference>
<dbReference type="InterPro" id="IPR050179">
    <property type="entry name" value="Trans_hexapeptide_repeat"/>
</dbReference>
<proteinExistence type="inferred from homology"/>
<dbReference type="NCBIfam" id="TIGR03570">
    <property type="entry name" value="NeuD_NnaD"/>
    <property type="match status" value="1"/>
</dbReference>
<evidence type="ECO:0000259" key="3">
    <source>
        <dbReference type="Pfam" id="PF17836"/>
    </source>
</evidence>
<accession>A0A0D5YW44</accession>
<evidence type="ECO:0000313" key="5">
    <source>
        <dbReference type="Proteomes" id="UP000032726"/>
    </source>
</evidence>
<dbReference type="Proteomes" id="UP000032726">
    <property type="component" value="Chromosome"/>
</dbReference>
<dbReference type="SUPFAM" id="SSF51161">
    <property type="entry name" value="Trimeric LpxA-like enzymes"/>
    <property type="match status" value="1"/>
</dbReference>
<feature type="active site" description="Proton acceptor" evidence="2">
    <location>
        <position position="139"/>
    </location>
</feature>
<dbReference type="KEGG" id="mlt:VC82_2493"/>
<dbReference type="AlphaFoldDB" id="A0A0D5YW44"/>
<dbReference type="Pfam" id="PF17836">
    <property type="entry name" value="PglD_N"/>
    <property type="match status" value="1"/>
</dbReference>
<dbReference type="Pfam" id="PF00132">
    <property type="entry name" value="Hexapep"/>
    <property type="match status" value="2"/>
</dbReference>
<dbReference type="CDD" id="cd03360">
    <property type="entry name" value="LbH_AT_putative"/>
    <property type="match status" value="1"/>
</dbReference>
<dbReference type="InterPro" id="IPR020019">
    <property type="entry name" value="AcTrfase_PglD-like"/>
</dbReference>
<evidence type="ECO:0000313" key="4">
    <source>
        <dbReference type="EMBL" id="AKA36068.1"/>
    </source>
</evidence>
<feature type="site" description="Increases basicity of active site His" evidence="2">
    <location>
        <position position="140"/>
    </location>
</feature>
<evidence type="ECO:0000256" key="1">
    <source>
        <dbReference type="ARBA" id="ARBA00007274"/>
    </source>
</evidence>
<dbReference type="InterPro" id="IPR041561">
    <property type="entry name" value="PglD_N"/>
</dbReference>
<dbReference type="PANTHER" id="PTHR43300">
    <property type="entry name" value="ACETYLTRANSFERASE"/>
    <property type="match status" value="1"/>
</dbReference>
<sequence length="210" mass="22380">MKQRLFIIGAGGFGRQLESYLELFPSQKVQWELSGYIDDNPNALAGKGSDYNILGSIEDFKFKKDDLVLIAIADIQAKKKVIEALRGKVKFFTLVAEGALIGKNVTLGEGSIICPGAKIGSNVAIGEFGLINLDTIVGHDSVIGKNCSIMPHVDIGGSTTIGDNVFMGTKATVSPRLVVVDNSHLGVGAVVIKSIEEPGTYFGNPARRML</sequence>
<dbReference type="EMBL" id="CP011071">
    <property type="protein sequence ID" value="AKA36068.1"/>
    <property type="molecule type" value="Genomic_DNA"/>
</dbReference>
<dbReference type="Gene3D" id="3.40.50.20">
    <property type="match status" value="1"/>
</dbReference>
<dbReference type="STRING" id="516051.VC82_2493"/>